<comment type="cofactor">
    <cofactor evidence="1">
        <name>FMN</name>
        <dbReference type="ChEBI" id="CHEBI:58210"/>
    </cofactor>
</comment>
<dbReference type="PANTHER" id="PTHR42907:SF1">
    <property type="entry name" value="FMN-LINKED OXIDOREDUCTASES SUPERFAMILY PROTEIN"/>
    <property type="match status" value="1"/>
</dbReference>
<keyword evidence="8" id="KW-0560">Oxidoreductase</keyword>
<evidence type="ECO:0000256" key="7">
    <source>
        <dbReference type="ARBA" id="ARBA00022884"/>
    </source>
</evidence>
<keyword evidence="7" id="KW-0694">RNA-binding</keyword>
<dbReference type="AlphaFoldDB" id="A0A160TQ61"/>
<dbReference type="InterPro" id="IPR013785">
    <property type="entry name" value="Aldolase_TIM"/>
</dbReference>
<dbReference type="EMBL" id="CZRL01000056">
    <property type="protein sequence ID" value="CUS51168.1"/>
    <property type="molecule type" value="Genomic_DNA"/>
</dbReference>
<evidence type="ECO:0000256" key="8">
    <source>
        <dbReference type="ARBA" id="ARBA00023002"/>
    </source>
</evidence>
<dbReference type="Pfam" id="PF01207">
    <property type="entry name" value="Dus"/>
    <property type="match status" value="1"/>
</dbReference>
<name>A0A160TQ61_9ZZZZ</name>
<sequence>MNRMSSVLGSQNVAAAHRYSVAPMMDWTDRHERYFLRLITHRAMLYTEMIPAAALLHGDRNRLLVHSAAEYPLGLQLGGSNPREMALCARFGEAAGFNEINMNVGCPSSRVQSGRFGACLMAEPELVSDCFSAMASTVRIPVTIKCRIGIDDRDSYEDLESFVTTLVDGGCRTFIVHARKAWLTGLSPKQNREVPPLHYNIVYRLKQNYSDLEIIVNGGICSIEAAHSHLEHVDGVMVGREAYQNPFSLADVDGELFGIKTPSLTRWQVLDQYKSYIASEIESGTQLKHMSRHMLGLFAGQVGARAWRRYLSEHAVRHGAGLEVIEAAERIVRQKMQHAA</sequence>
<dbReference type="NCBIfam" id="TIGR00742">
    <property type="entry name" value="yjbN"/>
    <property type="match status" value="1"/>
</dbReference>
<dbReference type="PANTHER" id="PTHR42907">
    <property type="entry name" value="FMN-LINKED OXIDOREDUCTASES SUPERFAMILY PROTEIN"/>
    <property type="match status" value="1"/>
</dbReference>
<dbReference type="HAMAP" id="MF_02041">
    <property type="entry name" value="DusA_subfam"/>
    <property type="match status" value="1"/>
</dbReference>
<evidence type="ECO:0000256" key="2">
    <source>
        <dbReference type="ARBA" id="ARBA00022555"/>
    </source>
</evidence>
<dbReference type="Gene3D" id="3.20.20.70">
    <property type="entry name" value="Aldolase class I"/>
    <property type="match status" value="1"/>
</dbReference>
<dbReference type="CDD" id="cd02801">
    <property type="entry name" value="DUS_like_FMN"/>
    <property type="match status" value="1"/>
</dbReference>
<keyword evidence="5" id="KW-0819">tRNA processing</keyword>
<reference evidence="10" key="1">
    <citation type="submission" date="2015-10" db="EMBL/GenBank/DDBJ databases">
        <authorList>
            <person name="Gilbert D.G."/>
        </authorList>
    </citation>
    <scope>NUCLEOTIDE SEQUENCE</scope>
</reference>
<dbReference type="InterPro" id="IPR018517">
    <property type="entry name" value="tRNA_hU_synthase_CS"/>
</dbReference>
<keyword evidence="2" id="KW-0820">tRNA-binding</keyword>
<dbReference type="InterPro" id="IPR004653">
    <property type="entry name" value="DusA"/>
</dbReference>
<feature type="domain" description="DUS-like FMN-binding" evidence="9">
    <location>
        <begin position="21"/>
        <end position="322"/>
    </location>
</feature>
<accession>A0A160TQ61</accession>
<gene>
    <name evidence="10" type="ORF">MGWOODY_XGa487</name>
</gene>
<dbReference type="NCBIfam" id="NF008774">
    <property type="entry name" value="PRK11815.1"/>
    <property type="match status" value="1"/>
</dbReference>
<proteinExistence type="inferred from homology"/>
<dbReference type="PROSITE" id="PS01136">
    <property type="entry name" value="UPF0034"/>
    <property type="match status" value="1"/>
</dbReference>
<dbReference type="GO" id="GO:0050660">
    <property type="term" value="F:flavin adenine dinucleotide binding"/>
    <property type="evidence" value="ECO:0007669"/>
    <property type="project" value="InterPro"/>
</dbReference>
<dbReference type="SUPFAM" id="SSF51395">
    <property type="entry name" value="FMN-linked oxidoreductases"/>
    <property type="match status" value="1"/>
</dbReference>
<evidence type="ECO:0000256" key="3">
    <source>
        <dbReference type="ARBA" id="ARBA00022630"/>
    </source>
</evidence>
<evidence type="ECO:0000259" key="9">
    <source>
        <dbReference type="Pfam" id="PF01207"/>
    </source>
</evidence>
<dbReference type="InterPro" id="IPR035587">
    <property type="entry name" value="DUS-like_FMN-bd"/>
</dbReference>
<keyword evidence="3" id="KW-0285">Flavoprotein</keyword>
<protein>
    <submittedName>
        <fullName evidence="10">tRNA dihydrouridine synthase A</fullName>
    </submittedName>
</protein>
<evidence type="ECO:0000313" key="10">
    <source>
        <dbReference type="EMBL" id="CUS51168.1"/>
    </source>
</evidence>
<evidence type="ECO:0000256" key="4">
    <source>
        <dbReference type="ARBA" id="ARBA00022643"/>
    </source>
</evidence>
<dbReference type="PIRSF" id="PIRSF006621">
    <property type="entry name" value="Dus"/>
    <property type="match status" value="1"/>
</dbReference>
<keyword evidence="6" id="KW-0521">NADP</keyword>
<evidence type="ECO:0000256" key="6">
    <source>
        <dbReference type="ARBA" id="ARBA00022857"/>
    </source>
</evidence>
<evidence type="ECO:0000256" key="5">
    <source>
        <dbReference type="ARBA" id="ARBA00022694"/>
    </source>
</evidence>
<organism evidence="10">
    <name type="scientific">hydrothermal vent metagenome</name>
    <dbReference type="NCBI Taxonomy" id="652676"/>
    <lineage>
        <taxon>unclassified sequences</taxon>
        <taxon>metagenomes</taxon>
        <taxon>ecological metagenomes</taxon>
    </lineage>
</organism>
<evidence type="ECO:0000256" key="1">
    <source>
        <dbReference type="ARBA" id="ARBA00001917"/>
    </source>
</evidence>
<dbReference type="InterPro" id="IPR001269">
    <property type="entry name" value="DUS_fam"/>
</dbReference>
<dbReference type="Gene3D" id="1.20.120.1460">
    <property type="match status" value="1"/>
</dbReference>
<dbReference type="GO" id="GO:0017150">
    <property type="term" value="F:tRNA dihydrouridine synthase activity"/>
    <property type="evidence" value="ECO:0007669"/>
    <property type="project" value="InterPro"/>
</dbReference>
<dbReference type="GO" id="GO:0000049">
    <property type="term" value="F:tRNA binding"/>
    <property type="evidence" value="ECO:0007669"/>
    <property type="project" value="UniProtKB-KW"/>
</dbReference>
<keyword evidence="4" id="KW-0288">FMN</keyword>